<keyword evidence="5" id="KW-1185">Reference proteome</keyword>
<evidence type="ECO:0008006" key="6">
    <source>
        <dbReference type="Google" id="ProtNLM"/>
    </source>
</evidence>
<name>A0AAD5VTE5_9AGAR</name>
<reference evidence="4" key="1">
    <citation type="submission" date="2022-07" db="EMBL/GenBank/DDBJ databases">
        <title>Genome Sequence of Leucocoprinus birnbaumii.</title>
        <authorList>
            <person name="Buettner E."/>
        </authorList>
    </citation>
    <scope>NUCLEOTIDE SEQUENCE</scope>
    <source>
        <strain evidence="4">VT141</strain>
    </source>
</reference>
<proteinExistence type="inferred from homology"/>
<feature type="transmembrane region" description="Helical" evidence="3">
    <location>
        <begin position="59"/>
        <end position="78"/>
    </location>
</feature>
<dbReference type="GO" id="GO:0005509">
    <property type="term" value="F:calcium ion binding"/>
    <property type="evidence" value="ECO:0007669"/>
    <property type="project" value="TreeGrafter"/>
</dbReference>
<dbReference type="InterPro" id="IPR007736">
    <property type="entry name" value="Caleosin-related"/>
</dbReference>
<feature type="transmembrane region" description="Helical" evidence="3">
    <location>
        <begin position="169"/>
        <end position="186"/>
    </location>
</feature>
<gene>
    <name evidence="4" type="ORF">NP233_g8114</name>
</gene>
<organism evidence="4 5">
    <name type="scientific">Leucocoprinus birnbaumii</name>
    <dbReference type="NCBI Taxonomy" id="56174"/>
    <lineage>
        <taxon>Eukaryota</taxon>
        <taxon>Fungi</taxon>
        <taxon>Dikarya</taxon>
        <taxon>Basidiomycota</taxon>
        <taxon>Agaricomycotina</taxon>
        <taxon>Agaricomycetes</taxon>
        <taxon>Agaricomycetidae</taxon>
        <taxon>Agaricales</taxon>
        <taxon>Agaricineae</taxon>
        <taxon>Agaricaceae</taxon>
        <taxon>Leucocoprinus</taxon>
    </lineage>
</organism>
<dbReference type="Pfam" id="PF05042">
    <property type="entry name" value="Caleosin"/>
    <property type="match status" value="1"/>
</dbReference>
<evidence type="ECO:0000256" key="1">
    <source>
        <dbReference type="ARBA" id="ARBA00006765"/>
    </source>
</evidence>
<dbReference type="Proteomes" id="UP001213000">
    <property type="component" value="Unassembled WGS sequence"/>
</dbReference>
<accession>A0AAD5VTE5</accession>
<sequence length="201" mass="23257">MVAPAKATEIAPGNGWSEDSRSAPDSELQQHVAFFDRDKDGIIWPIDTFDGLRKIGFGYFWIIFGGLAIHLAFSWLTWGTWLPDPYFRLKVNRMHKVSLISSLRSAYTRFITKLQAKHGSDTEIYTGTGQFDPDRFDYMWFMYTEEPHTHITFLEVCTMVRGDYDPFDWFGWMTATIEWVSLMVLLDKGDGRMSKEDVKGV</sequence>
<dbReference type="GO" id="GO:0004497">
    <property type="term" value="F:monooxygenase activity"/>
    <property type="evidence" value="ECO:0007669"/>
    <property type="project" value="TreeGrafter"/>
</dbReference>
<protein>
    <recommendedName>
        <fullName evidence="6">Caleosin</fullName>
    </recommendedName>
</protein>
<comment type="caution">
    <text evidence="4">The sequence shown here is derived from an EMBL/GenBank/DDBJ whole genome shotgun (WGS) entry which is preliminary data.</text>
</comment>
<keyword evidence="3" id="KW-0472">Membrane</keyword>
<evidence type="ECO:0000313" key="4">
    <source>
        <dbReference type="EMBL" id="KAJ3564714.1"/>
    </source>
</evidence>
<keyword evidence="3" id="KW-1133">Transmembrane helix</keyword>
<evidence type="ECO:0000313" key="5">
    <source>
        <dbReference type="Proteomes" id="UP001213000"/>
    </source>
</evidence>
<evidence type="ECO:0000256" key="3">
    <source>
        <dbReference type="SAM" id="Phobius"/>
    </source>
</evidence>
<dbReference type="EMBL" id="JANIEX010000636">
    <property type="protein sequence ID" value="KAJ3564714.1"/>
    <property type="molecule type" value="Genomic_DNA"/>
</dbReference>
<dbReference type="PANTHER" id="PTHR31495">
    <property type="entry name" value="PEROXYGENASE 3-RELATED"/>
    <property type="match status" value="1"/>
</dbReference>
<comment type="similarity">
    <text evidence="1">Belongs to the caleosin family.</text>
</comment>
<keyword evidence="3" id="KW-0812">Transmembrane</keyword>
<evidence type="ECO:0000256" key="2">
    <source>
        <dbReference type="SAM" id="MobiDB-lite"/>
    </source>
</evidence>
<dbReference type="AlphaFoldDB" id="A0AAD5VTE5"/>
<feature type="region of interest" description="Disordered" evidence="2">
    <location>
        <begin position="1"/>
        <end position="23"/>
    </location>
</feature>
<dbReference type="PANTHER" id="PTHR31495:SF0">
    <property type="entry name" value="BINDING PROTEIN CALEOSIN, PUTATIVE (AFU_ORTHOLOGUE AFUA_5G13750)-RELATED"/>
    <property type="match status" value="1"/>
</dbReference>